<name>C1FH44_MICCC</name>
<feature type="domain" description="SnoaL-like" evidence="3">
    <location>
        <begin position="6"/>
        <end position="108"/>
    </location>
</feature>
<dbReference type="FunCoup" id="C1FH44">
    <property type="interactions" value="626"/>
</dbReference>
<feature type="region of interest" description="Disordered" evidence="1">
    <location>
        <begin position="146"/>
        <end position="175"/>
    </location>
</feature>
<keyword evidence="2" id="KW-0472">Membrane</keyword>
<dbReference type="Gene3D" id="3.10.450.50">
    <property type="match status" value="1"/>
</dbReference>
<evidence type="ECO:0000313" key="5">
    <source>
        <dbReference type="Proteomes" id="UP000002009"/>
    </source>
</evidence>
<keyword evidence="5" id="KW-1185">Reference proteome</keyword>
<dbReference type="InParanoid" id="C1FH44"/>
<dbReference type="eggNOG" id="ENOG502QR51">
    <property type="taxonomic scope" value="Eukaryota"/>
</dbReference>
<evidence type="ECO:0000256" key="1">
    <source>
        <dbReference type="SAM" id="MobiDB-lite"/>
    </source>
</evidence>
<dbReference type="KEGG" id="mis:MICPUN_69331"/>
<dbReference type="InterPro" id="IPR037401">
    <property type="entry name" value="SnoaL-like"/>
</dbReference>
<dbReference type="GeneID" id="8247052"/>
<feature type="compositionally biased region" description="Low complexity" evidence="1">
    <location>
        <begin position="152"/>
        <end position="163"/>
    </location>
</feature>
<evidence type="ECO:0000313" key="4">
    <source>
        <dbReference type="EMBL" id="ACO69759.1"/>
    </source>
</evidence>
<keyword evidence="2" id="KW-1133">Transmembrane helix</keyword>
<evidence type="ECO:0000259" key="3">
    <source>
        <dbReference type="Pfam" id="PF12680"/>
    </source>
</evidence>
<dbReference type="STRING" id="296587.C1FH44"/>
<feature type="transmembrane region" description="Helical" evidence="2">
    <location>
        <begin position="254"/>
        <end position="275"/>
    </location>
</feature>
<gene>
    <name evidence="4" type="ORF">MICPUN_69331</name>
</gene>
<dbReference type="SUPFAM" id="SSF54427">
    <property type="entry name" value="NTF2-like"/>
    <property type="match status" value="1"/>
</dbReference>
<feature type="transmembrane region" description="Helical" evidence="2">
    <location>
        <begin position="341"/>
        <end position="359"/>
    </location>
</feature>
<dbReference type="RefSeq" id="XP_002508501.1">
    <property type="nucleotide sequence ID" value="XM_002508455.1"/>
</dbReference>
<reference evidence="4 5" key="1">
    <citation type="journal article" date="2009" name="Science">
        <title>Green evolution and dynamic adaptations revealed by genomes of the marine picoeukaryotes Micromonas.</title>
        <authorList>
            <person name="Worden A.Z."/>
            <person name="Lee J.H."/>
            <person name="Mock T."/>
            <person name="Rouze P."/>
            <person name="Simmons M.P."/>
            <person name="Aerts A.L."/>
            <person name="Allen A.E."/>
            <person name="Cuvelier M.L."/>
            <person name="Derelle E."/>
            <person name="Everett M.V."/>
            <person name="Foulon E."/>
            <person name="Grimwood J."/>
            <person name="Gundlach H."/>
            <person name="Henrissat B."/>
            <person name="Napoli C."/>
            <person name="McDonald S.M."/>
            <person name="Parker M.S."/>
            <person name="Rombauts S."/>
            <person name="Salamov A."/>
            <person name="Von Dassow P."/>
            <person name="Badger J.H."/>
            <person name="Coutinho P.M."/>
            <person name="Demir E."/>
            <person name="Dubchak I."/>
            <person name="Gentemann C."/>
            <person name="Eikrem W."/>
            <person name="Gready J.E."/>
            <person name="John U."/>
            <person name="Lanier W."/>
            <person name="Lindquist E.A."/>
            <person name="Lucas S."/>
            <person name="Mayer K.F."/>
            <person name="Moreau H."/>
            <person name="Not F."/>
            <person name="Otillar R."/>
            <person name="Panaud O."/>
            <person name="Pangilinan J."/>
            <person name="Paulsen I."/>
            <person name="Piegu B."/>
            <person name="Poliakov A."/>
            <person name="Robbens S."/>
            <person name="Schmutz J."/>
            <person name="Toulza E."/>
            <person name="Wyss T."/>
            <person name="Zelensky A."/>
            <person name="Zhou K."/>
            <person name="Armbrust E.V."/>
            <person name="Bhattacharya D."/>
            <person name="Goodenough U.W."/>
            <person name="Van de Peer Y."/>
            <person name="Grigoriev I.V."/>
        </authorList>
    </citation>
    <scope>NUCLEOTIDE SEQUENCE [LARGE SCALE GENOMIC DNA]</scope>
    <source>
        <strain evidence="5">RCC299 / NOUM17</strain>
    </source>
</reference>
<dbReference type="PANTHER" id="PTHR36367">
    <property type="entry name" value="TRANSMEMBRANE PROTEIN"/>
    <property type="match status" value="1"/>
</dbReference>
<sequence length="428" mass="45920">TAESVVRGMYDAINRRDVEAALAFVDDDILYEDFNFPVPFKGKERVRKLFEESCDGIPDDMLFIVDECTDGGGLSVGMTWYVELEGEPFPNARGASFYRIDPTSGKLVYARDVVEPPFKLGDVSFSIIRAVAPAVKAQLRRAREARGDTEAAPKAATANATAAIDPPSGGTAVDDEPGDAVAAAGLYALGAAYWFVLLLSPPGWQGLPGEPAWAVAPETLAEVVAESTDFFFVLPALNKFGIDLLGPAPAVHPVTLGVFNFAEAFIFMLLPLMLMTRKGRDLPTVKAWSVAMFLTNALMLPYLGARAAAPAPAAWREAKADGTAAGIAEVARGEKGLLSRAFGLVGLGVGVLSVYWALFEDPAVGGDLAARGEYLRQLVTEDRVSLAFVVDIALFSVWQAWFIGEVDEEAPAACRFVPYWGLAAWLML</sequence>
<dbReference type="AlphaFoldDB" id="C1FH44"/>
<evidence type="ECO:0000256" key="2">
    <source>
        <dbReference type="SAM" id="Phobius"/>
    </source>
</evidence>
<dbReference type="Proteomes" id="UP000002009">
    <property type="component" value="Chromosome 10"/>
</dbReference>
<proteinExistence type="predicted"/>
<keyword evidence="2" id="KW-0812">Transmembrane</keyword>
<organism evidence="4 5">
    <name type="scientific">Micromonas commoda (strain RCC299 / NOUM17 / CCMP2709)</name>
    <name type="common">Picoplanktonic green alga</name>
    <dbReference type="NCBI Taxonomy" id="296587"/>
    <lineage>
        <taxon>Eukaryota</taxon>
        <taxon>Viridiplantae</taxon>
        <taxon>Chlorophyta</taxon>
        <taxon>Mamiellophyceae</taxon>
        <taxon>Mamiellales</taxon>
        <taxon>Mamiellaceae</taxon>
        <taxon>Micromonas</taxon>
    </lineage>
</organism>
<protein>
    <recommendedName>
        <fullName evidence="3">SnoaL-like domain-containing protein</fullName>
    </recommendedName>
</protein>
<feature type="non-terminal residue" evidence="4">
    <location>
        <position position="1"/>
    </location>
</feature>
<dbReference type="OrthoDB" id="201750at2759"/>
<dbReference type="PANTHER" id="PTHR36367:SF2">
    <property type="entry name" value="TRANSMEMBRANE PROTEIN"/>
    <property type="match status" value="1"/>
</dbReference>
<dbReference type="Pfam" id="PF12680">
    <property type="entry name" value="SnoaL_2"/>
    <property type="match status" value="1"/>
</dbReference>
<dbReference type="OMA" id="FAEAFIF"/>
<dbReference type="InterPro" id="IPR032710">
    <property type="entry name" value="NTF2-like_dom_sf"/>
</dbReference>
<dbReference type="EMBL" id="CP001576">
    <property type="protein sequence ID" value="ACO69759.1"/>
    <property type="molecule type" value="Genomic_DNA"/>
</dbReference>
<accession>C1FH44</accession>